<evidence type="ECO:0000256" key="1">
    <source>
        <dbReference type="ARBA" id="ARBA00004123"/>
    </source>
</evidence>
<dbReference type="InterPro" id="IPR007081">
    <property type="entry name" value="RNA_pol_Rpb1_5"/>
</dbReference>
<sequence>MLVKLFSLIGKVSKLLPFVFQGPASKNGFCATCHGSFQDCPGHYGYLALALPVYNVGYLSTIVDILKCICKSCSRILLVEKERVEALRKMRNSKLEPLKKSELFKKTVKRCTSMASTKKAVKCSRCGYINGMVKKATGMLGVIHDRGRVTDNSFEECNSALSHTKDSKASITLPILMNPDRVLSLFKKMLDEDCELLYLSDRPEKLVVTNIAVPPIAIRPSVFVDGGNQSNENDITERLRRIIEANASLHKELSETSSAAKNLAGWAVLQMEVAQYINSDVRGVPLQMQADKPLSGFVQRLKGKQGRFRGNLSGKRVEYTGRTVISPDPNLKITEVAIPILMASILTYPERVSNHNIEKLRQCVRNGMNKYPGAKFIRQIDGTLMSLKFSARKRLADELKFGDIVHRHLEDGDIVLFNRQPSLHRMSIMCHRARIMPWRTLRFNESVCNPYNADFDGDEMNMHVPQTEEARTEAVMLMGAHLIANHGSLTVVLFMGGYFLGTFEVQNNLCTPKNGEILVASTQDFLTSSFLITRKDTFYDRASFSLICSYLGDGMDPIDLPTPAFIKPVELWTGKQLFSVLLRPHADMRVYLNLTVTEKNYSKKGETMCLDDGFVYFRNSELVSGQLGKATLAISSIDSLVVRDPQSWMLFFVEGAQKERDSFGKRMRMKAVEVVSGATKWKPVVICLLATTMEFRSVETGFANYKALEDSIKRGLWMCLACANRVWYVPWCTELIASLIPTCWEVFIIVQFGDRGNGNKDGLYSVLLRDYSAHAAAACMNRLAKFSARWIGTHGFSIGIDDVQPGDQLNKIRKAKIDEGRDQCDELLRKYHDGKLDLQPGCDADQTLEASITQKLSNIRDEIGTACMRALHWKNSPLIMSQCGSKGSPINICQMIACVGQQAVGGLRAPDGFIDRSLPHFPRKSKTPAVIVAIAVEDEKCATGCADRGVSDGVDLVQIKFDPGLPLGGGHVEDKGFVANSFYSGLTATEFFFHTMGGREGLVDTAVKTAETGYMSRRLIKALEDLSINYDNTVRNSSACIVQFIYGDDGMDSSQMEGQSGFPLNFGRLLLKVKATCPAGEDAGMSLSEFLEVVDRGLSKHDTTSEGALSEAFRSSLLNFVESCAKKSQETRSSLKLDEGKLAGEDLKHLENIALNVSGVTSRQLEVFLKTCISRYQLKKIESGTAIGAIGAHSIGEPGTQMTLKTFHFAGVGSMNVTLGVPRIKEIIDAAKKISTPLIKAKLICFDNLNVARIVKGRIEKTILSQVAKSVKIVMTSRSASIVITLDMEVIQASQLGIDAHTVKTSILQTPKIKLKDQHIKILDARKLEVCLQAEKSKLNFQLHLLKNKLPTVIVKGIHTVGRAVISKEKNKKTGQEEYRVPVEGTGLLAVMGTEGVDGRRTRSNHVIEVQHTLGIEAARRQIIREIRYTMKSYGMSIDIRHMMLLADLMTFKGEVLGITRYGIQKMKDSVLMLASFEKTADHLFNASVNGRDDKIEGVSECIIMGIPMQIGTGMLGVRQRVQKVELSPESDPILSEADHDKVNL</sequence>
<dbReference type="GO" id="GO:0006351">
    <property type="term" value="P:DNA-templated transcription"/>
    <property type="evidence" value="ECO:0007669"/>
    <property type="project" value="InterPro"/>
</dbReference>
<dbReference type="GO" id="GO:0003899">
    <property type="term" value="F:DNA-directed RNA polymerase activity"/>
    <property type="evidence" value="ECO:0007669"/>
    <property type="project" value="UniProtKB-EC"/>
</dbReference>
<evidence type="ECO:0000256" key="2">
    <source>
        <dbReference type="ARBA" id="ARBA00006460"/>
    </source>
</evidence>
<dbReference type="Pfam" id="PF04998">
    <property type="entry name" value="RNA_pol_Rpb1_5"/>
    <property type="match status" value="1"/>
</dbReference>
<dbReference type="EC" id="2.7.7.6" evidence="12"/>
<keyword evidence="5 12" id="KW-0548">Nucleotidyltransferase</keyword>
<evidence type="ECO:0000256" key="4">
    <source>
        <dbReference type="ARBA" id="ARBA00022679"/>
    </source>
</evidence>
<gene>
    <name evidence="14" type="ORF">RJ640_025008</name>
</gene>
<evidence type="ECO:0000259" key="13">
    <source>
        <dbReference type="SMART" id="SM00663"/>
    </source>
</evidence>
<dbReference type="InterPro" id="IPR044893">
    <property type="entry name" value="RNA_pol_Rpb1_clamp_domain"/>
</dbReference>
<dbReference type="PANTHER" id="PTHR48446:SF1">
    <property type="entry name" value="DNA-DIRECTED RNA POLYMERASE SUBUNIT BETA' N-TERMINAL SECTION"/>
    <property type="match status" value="1"/>
</dbReference>
<keyword evidence="6" id="KW-0479">Metal-binding</keyword>
<dbReference type="Gene3D" id="2.40.40.20">
    <property type="match status" value="1"/>
</dbReference>
<dbReference type="CDD" id="cd02583">
    <property type="entry name" value="RNAP_III_RPC1_N"/>
    <property type="match status" value="1"/>
</dbReference>
<evidence type="ECO:0000256" key="11">
    <source>
        <dbReference type="ARBA" id="ARBA00048552"/>
    </source>
</evidence>
<dbReference type="PANTHER" id="PTHR48446">
    <property type="entry name" value="DNA-DIRECTED RNA POLYMERASE SUBUNIT BETA' N-TERMINAL SECTION"/>
    <property type="match status" value="1"/>
</dbReference>
<evidence type="ECO:0000313" key="14">
    <source>
        <dbReference type="EMBL" id="KAK2985575.1"/>
    </source>
</evidence>
<evidence type="ECO:0000256" key="8">
    <source>
        <dbReference type="ARBA" id="ARBA00022842"/>
    </source>
</evidence>
<dbReference type="InterPro" id="IPR015700">
    <property type="entry name" value="RPC1"/>
</dbReference>
<dbReference type="InterPro" id="IPR007083">
    <property type="entry name" value="RNA_pol_Rpb1_4"/>
</dbReference>
<dbReference type="SUPFAM" id="SSF64484">
    <property type="entry name" value="beta and beta-prime subunits of DNA dependent RNA-polymerase"/>
    <property type="match status" value="2"/>
</dbReference>
<dbReference type="SMART" id="SM00663">
    <property type="entry name" value="RPOLA_N"/>
    <property type="match status" value="1"/>
</dbReference>
<comment type="function">
    <text evidence="12">DNA-dependent RNA polymerase catalyzes the transcription of DNA into RNA using the four ribonucleoside triphosphates as substrates.</text>
</comment>
<dbReference type="InterPro" id="IPR035698">
    <property type="entry name" value="RNAP_III_Rpc1_C"/>
</dbReference>
<dbReference type="Pfam" id="PF00623">
    <property type="entry name" value="RNA_pol_Rpb1_2"/>
    <property type="match status" value="1"/>
</dbReference>
<dbReference type="InterPro" id="IPR035697">
    <property type="entry name" value="RNAP_III_RPC1_N"/>
</dbReference>
<comment type="subcellular location">
    <subcellularLocation>
        <location evidence="1">Nucleus</location>
    </subcellularLocation>
</comment>
<dbReference type="InterPro" id="IPR007066">
    <property type="entry name" value="RNA_pol_Rpb1_3"/>
</dbReference>
<comment type="caution">
    <text evidence="14">The sequence shown here is derived from an EMBL/GenBank/DDBJ whole genome shotgun (WGS) entry which is preliminary data.</text>
</comment>
<dbReference type="GO" id="GO:0005634">
    <property type="term" value="C:nucleus"/>
    <property type="evidence" value="ECO:0007669"/>
    <property type="project" value="UniProtKB-SubCell"/>
</dbReference>
<evidence type="ECO:0000256" key="9">
    <source>
        <dbReference type="ARBA" id="ARBA00023163"/>
    </source>
</evidence>
<evidence type="ECO:0000256" key="5">
    <source>
        <dbReference type="ARBA" id="ARBA00022695"/>
    </source>
</evidence>
<dbReference type="GO" id="GO:0000428">
    <property type="term" value="C:DNA-directed RNA polymerase complex"/>
    <property type="evidence" value="ECO:0007669"/>
    <property type="project" value="UniProtKB-KW"/>
</dbReference>
<dbReference type="GO" id="GO:0046872">
    <property type="term" value="F:metal ion binding"/>
    <property type="evidence" value="ECO:0007669"/>
    <property type="project" value="UniProtKB-KW"/>
</dbReference>
<dbReference type="Gene3D" id="1.10.150.390">
    <property type="match status" value="1"/>
</dbReference>
<dbReference type="FunFam" id="1.10.150.390:FF:000006">
    <property type="entry name" value="DNA-directed RNA polymerase subunit"/>
    <property type="match status" value="1"/>
</dbReference>
<evidence type="ECO:0000256" key="3">
    <source>
        <dbReference type="ARBA" id="ARBA00022478"/>
    </source>
</evidence>
<dbReference type="Pfam" id="PF04997">
    <property type="entry name" value="RNA_pol_Rpb1_1"/>
    <property type="match status" value="1"/>
</dbReference>
<keyword evidence="15" id="KW-1185">Reference proteome</keyword>
<dbReference type="Gene3D" id="6.10.250.2940">
    <property type="match status" value="1"/>
</dbReference>
<keyword evidence="3 12" id="KW-0240">DNA-directed RNA polymerase</keyword>
<keyword evidence="4 12" id="KW-0808">Transferase</keyword>
<evidence type="ECO:0000256" key="10">
    <source>
        <dbReference type="ARBA" id="ARBA00023242"/>
    </source>
</evidence>
<comment type="catalytic activity">
    <reaction evidence="11 12">
        <text>RNA(n) + a ribonucleoside 5'-triphosphate = RNA(n+1) + diphosphate</text>
        <dbReference type="Rhea" id="RHEA:21248"/>
        <dbReference type="Rhea" id="RHEA-COMP:14527"/>
        <dbReference type="Rhea" id="RHEA-COMP:17342"/>
        <dbReference type="ChEBI" id="CHEBI:33019"/>
        <dbReference type="ChEBI" id="CHEBI:61557"/>
        <dbReference type="ChEBI" id="CHEBI:140395"/>
        <dbReference type="EC" id="2.7.7.6"/>
    </reaction>
</comment>
<dbReference type="Gene3D" id="6.20.50.80">
    <property type="match status" value="1"/>
</dbReference>
<dbReference type="Pfam" id="PF04983">
    <property type="entry name" value="RNA_pol_Rpb1_3"/>
    <property type="match status" value="1"/>
</dbReference>
<evidence type="ECO:0000256" key="12">
    <source>
        <dbReference type="RuleBase" id="RU004279"/>
    </source>
</evidence>
<keyword evidence="7" id="KW-0862">Zinc</keyword>
<dbReference type="InterPro" id="IPR007080">
    <property type="entry name" value="RNA_pol_Rpb1_1"/>
</dbReference>
<keyword evidence="9 12" id="KW-0804">Transcription</keyword>
<organism evidence="14 15">
    <name type="scientific">Escallonia rubra</name>
    <dbReference type="NCBI Taxonomy" id="112253"/>
    <lineage>
        <taxon>Eukaryota</taxon>
        <taxon>Viridiplantae</taxon>
        <taxon>Streptophyta</taxon>
        <taxon>Embryophyta</taxon>
        <taxon>Tracheophyta</taxon>
        <taxon>Spermatophyta</taxon>
        <taxon>Magnoliopsida</taxon>
        <taxon>eudicotyledons</taxon>
        <taxon>Gunneridae</taxon>
        <taxon>Pentapetalae</taxon>
        <taxon>asterids</taxon>
        <taxon>campanulids</taxon>
        <taxon>Escalloniales</taxon>
        <taxon>Escalloniaceae</taxon>
        <taxon>Escallonia</taxon>
    </lineage>
</organism>
<dbReference type="Gene3D" id="1.10.274.100">
    <property type="entry name" value="RNA polymerase Rpb1, domain 3"/>
    <property type="match status" value="2"/>
</dbReference>
<evidence type="ECO:0000313" key="15">
    <source>
        <dbReference type="Proteomes" id="UP001187471"/>
    </source>
</evidence>
<dbReference type="Proteomes" id="UP001187471">
    <property type="component" value="Unassembled WGS sequence"/>
</dbReference>
<feature type="domain" description="RNA polymerase N-terminal" evidence="13">
    <location>
        <begin position="204"/>
        <end position="533"/>
    </location>
</feature>
<proteinExistence type="inferred from homology"/>
<dbReference type="InterPro" id="IPR000722">
    <property type="entry name" value="RNA_pol_asu"/>
</dbReference>
<dbReference type="InterPro" id="IPR042102">
    <property type="entry name" value="RNA_pol_Rpb1_3_sf"/>
</dbReference>
<keyword evidence="8" id="KW-0460">Magnesium</keyword>
<dbReference type="InterPro" id="IPR006592">
    <property type="entry name" value="RNA_pol_N"/>
</dbReference>
<dbReference type="Pfam" id="PF05000">
    <property type="entry name" value="RNA_pol_Rpb1_4"/>
    <property type="match status" value="1"/>
</dbReference>
<dbReference type="Gene3D" id="4.10.860.120">
    <property type="entry name" value="RNA polymerase II, clamp domain"/>
    <property type="match status" value="1"/>
</dbReference>
<comment type="similarity">
    <text evidence="2 12">Belongs to the RNA polymerase beta' chain family.</text>
</comment>
<dbReference type="Gene3D" id="1.10.132.30">
    <property type="match status" value="1"/>
</dbReference>
<dbReference type="InterPro" id="IPR038120">
    <property type="entry name" value="Rpb1_funnel_sf"/>
</dbReference>
<evidence type="ECO:0000256" key="6">
    <source>
        <dbReference type="ARBA" id="ARBA00022723"/>
    </source>
</evidence>
<dbReference type="FunFam" id="2.40.40.20:FF:000019">
    <property type="entry name" value="DNA-directed RNA polymerase II subunit RPB1"/>
    <property type="match status" value="1"/>
</dbReference>
<dbReference type="EMBL" id="JAVXUO010001139">
    <property type="protein sequence ID" value="KAK2985575.1"/>
    <property type="molecule type" value="Genomic_DNA"/>
</dbReference>
<dbReference type="CDD" id="cd02736">
    <property type="entry name" value="RNAP_III_Rpc1_C"/>
    <property type="match status" value="1"/>
</dbReference>
<dbReference type="Gene3D" id="3.30.1490.180">
    <property type="entry name" value="RNA polymerase ii"/>
    <property type="match status" value="1"/>
</dbReference>
<dbReference type="GO" id="GO:0003677">
    <property type="term" value="F:DNA binding"/>
    <property type="evidence" value="ECO:0007669"/>
    <property type="project" value="InterPro"/>
</dbReference>
<name>A0AA88UI04_9ASTE</name>
<keyword evidence="10" id="KW-0539">Nucleus</keyword>
<protein>
    <recommendedName>
        <fullName evidence="12">DNA-directed RNA polymerase subunit</fullName>
        <ecNumber evidence="12">2.7.7.6</ecNumber>
    </recommendedName>
</protein>
<evidence type="ECO:0000256" key="7">
    <source>
        <dbReference type="ARBA" id="ARBA00022833"/>
    </source>
</evidence>
<reference evidence="14" key="1">
    <citation type="submission" date="2022-12" db="EMBL/GenBank/DDBJ databases">
        <title>Draft genome assemblies for two species of Escallonia (Escalloniales).</title>
        <authorList>
            <person name="Chanderbali A."/>
            <person name="Dervinis C."/>
            <person name="Anghel I."/>
            <person name="Soltis D."/>
            <person name="Soltis P."/>
            <person name="Zapata F."/>
        </authorList>
    </citation>
    <scope>NUCLEOTIDE SEQUENCE</scope>
    <source>
        <strain evidence="14">UCBG92.1500</strain>
        <tissue evidence="14">Leaf</tissue>
    </source>
</reference>
<accession>A0AA88UI04</accession>